<reference evidence="1 2" key="1">
    <citation type="submission" date="2021-06" db="EMBL/GenBank/DDBJ databases">
        <title>Halomicroarcula sp. a new haloarchaeum isolated from saline soil.</title>
        <authorList>
            <person name="Duran-Viseras A."/>
            <person name="Sanchez-Porro C."/>
            <person name="Ventosa A."/>
        </authorList>
    </citation>
    <scope>NUCLEOTIDE SEQUENCE [LARGE SCALE GENOMIC DNA]</scope>
    <source>
        <strain evidence="1 2">F27</strain>
    </source>
</reference>
<dbReference type="AlphaFoldDB" id="A0AAW4PJ76"/>
<dbReference type="InterPro" id="IPR036390">
    <property type="entry name" value="WH_DNA-bd_sf"/>
</dbReference>
<keyword evidence="2" id="KW-1185">Reference proteome</keyword>
<dbReference type="SUPFAM" id="SSF46785">
    <property type="entry name" value="Winged helix' DNA-binding domain"/>
    <property type="match status" value="1"/>
</dbReference>
<comment type="caution">
    <text evidence="1">The sequence shown here is derived from an EMBL/GenBank/DDBJ whole genome shotgun (WGS) entry which is preliminary data.</text>
</comment>
<evidence type="ECO:0000313" key="1">
    <source>
        <dbReference type="EMBL" id="MBX0297521.1"/>
    </source>
</evidence>
<organism evidence="1 2">
    <name type="scientific">Haloarcula nitratireducens</name>
    <dbReference type="NCBI Taxonomy" id="2487749"/>
    <lineage>
        <taxon>Archaea</taxon>
        <taxon>Methanobacteriati</taxon>
        <taxon>Methanobacteriota</taxon>
        <taxon>Stenosarchaea group</taxon>
        <taxon>Halobacteria</taxon>
        <taxon>Halobacteriales</taxon>
        <taxon>Haloarculaceae</taxon>
        <taxon>Haloarcula</taxon>
    </lineage>
</organism>
<sequence length="84" mass="9602">MPRGPDPEIEQVDILHHFVVSPEPAFVPQEIADSLDVTKEGVRHQMEKLVDKGLLARKKPSSRIVIYWITDKGRRYYAENADSS</sequence>
<protein>
    <submittedName>
        <fullName evidence="1">MarR family winged helix-turn-helix transcriptional regulator</fullName>
    </submittedName>
</protein>
<dbReference type="InterPro" id="IPR036388">
    <property type="entry name" value="WH-like_DNA-bd_sf"/>
</dbReference>
<gene>
    <name evidence="1" type="ORF">EGH23_21830</name>
</gene>
<dbReference type="Proteomes" id="UP001430455">
    <property type="component" value="Unassembled WGS sequence"/>
</dbReference>
<proteinExistence type="predicted"/>
<evidence type="ECO:0000313" key="2">
    <source>
        <dbReference type="Proteomes" id="UP001430455"/>
    </source>
</evidence>
<accession>A0AAW4PJ76</accession>
<dbReference type="Gene3D" id="1.10.10.10">
    <property type="entry name" value="Winged helix-like DNA-binding domain superfamily/Winged helix DNA-binding domain"/>
    <property type="match status" value="1"/>
</dbReference>
<dbReference type="EMBL" id="RKLT01000021">
    <property type="protein sequence ID" value="MBX0297521.1"/>
    <property type="molecule type" value="Genomic_DNA"/>
</dbReference>
<name>A0AAW4PJ76_9EURY</name>